<sequence length="432" mass="48959">MGSEEGPLPRRRRVELPEGILMEVFNRLPVKDIARCTVLSKDIYNLIHSHAFYRMWISANLQETVILFSERDNFSESDDDAGWNSIHSIDLMGLDQPDHLPPHLVEIPHPLAVEDRVDKMFLRGSVKGVLLLEIEKEGVGSRFQIWNPYLRLLGPIIPLPPGVAAAGGGDEVHYTAVGFGHSHGDFHLLLRLPQEEEEGAEFLRLTVRIFTLPVGGIQNQWTSVTSPFLLPVGSHLSGITTNPFHDHTVLWTSNHRNRWSVSGFNFENHTFIPAISFPLWDSSDGPRSAPTIRILGDRICTYRAATNATADAHPVVLYQLGDDGRSWTKAARFHLIFEGEEEDEPELNDMFRDFVAATWKNPCLVVYTSEDHIMGYDPENKEFFYFGLQPMQDDDDDDDPDHPSFAELQAAAYHPSFLWPYPRYGGDQEMVD</sequence>
<comment type="caution">
    <text evidence="2">The sequence shown here is derived from an EMBL/GenBank/DDBJ whole genome shotgun (WGS) entry which is preliminary data.</text>
</comment>
<name>A0A328DMY5_9ASTE</name>
<dbReference type="SMART" id="SM00256">
    <property type="entry name" value="FBOX"/>
    <property type="match status" value="1"/>
</dbReference>
<dbReference type="SUPFAM" id="SSF81383">
    <property type="entry name" value="F-box domain"/>
    <property type="match status" value="1"/>
</dbReference>
<dbReference type="InterPro" id="IPR036047">
    <property type="entry name" value="F-box-like_dom_sf"/>
</dbReference>
<accession>A0A328DMY5</accession>
<gene>
    <name evidence="2" type="ORF">DM860_005105</name>
</gene>
<reference evidence="2 3" key="1">
    <citation type="submission" date="2018-06" db="EMBL/GenBank/DDBJ databases">
        <title>The Genome of Cuscuta australis (Dodder) Provides Insight into the Evolution of Plant Parasitism.</title>
        <authorList>
            <person name="Liu H."/>
        </authorList>
    </citation>
    <scope>NUCLEOTIDE SEQUENCE [LARGE SCALE GENOMIC DNA]</scope>
    <source>
        <strain evidence="3">cv. Yunnan</strain>
        <tissue evidence="2">Vines</tissue>
    </source>
</reference>
<dbReference type="PANTHER" id="PTHR31672">
    <property type="entry name" value="BNACNNG10540D PROTEIN"/>
    <property type="match status" value="1"/>
</dbReference>
<dbReference type="AlphaFoldDB" id="A0A328DMY5"/>
<dbReference type="PROSITE" id="PS50181">
    <property type="entry name" value="FBOX"/>
    <property type="match status" value="1"/>
</dbReference>
<dbReference type="Pfam" id="PF00646">
    <property type="entry name" value="F-box"/>
    <property type="match status" value="1"/>
</dbReference>
<dbReference type="InterPro" id="IPR050796">
    <property type="entry name" value="SCF_F-box_component"/>
</dbReference>
<organism evidence="2 3">
    <name type="scientific">Cuscuta australis</name>
    <dbReference type="NCBI Taxonomy" id="267555"/>
    <lineage>
        <taxon>Eukaryota</taxon>
        <taxon>Viridiplantae</taxon>
        <taxon>Streptophyta</taxon>
        <taxon>Embryophyta</taxon>
        <taxon>Tracheophyta</taxon>
        <taxon>Spermatophyta</taxon>
        <taxon>Magnoliopsida</taxon>
        <taxon>eudicotyledons</taxon>
        <taxon>Gunneridae</taxon>
        <taxon>Pentapetalae</taxon>
        <taxon>asterids</taxon>
        <taxon>lamiids</taxon>
        <taxon>Solanales</taxon>
        <taxon>Convolvulaceae</taxon>
        <taxon>Cuscuteae</taxon>
        <taxon>Cuscuta</taxon>
        <taxon>Cuscuta subgen. Grammica</taxon>
        <taxon>Cuscuta sect. Cleistogrammica</taxon>
    </lineage>
</organism>
<evidence type="ECO:0000313" key="2">
    <source>
        <dbReference type="EMBL" id="RAL46826.1"/>
    </source>
</evidence>
<dbReference type="PANTHER" id="PTHR31672:SF13">
    <property type="entry name" value="F-BOX PROTEIN CPR30-LIKE"/>
    <property type="match status" value="1"/>
</dbReference>
<feature type="domain" description="F-box" evidence="1">
    <location>
        <begin position="10"/>
        <end position="59"/>
    </location>
</feature>
<dbReference type="Proteomes" id="UP000249390">
    <property type="component" value="Unassembled WGS sequence"/>
</dbReference>
<evidence type="ECO:0000313" key="3">
    <source>
        <dbReference type="Proteomes" id="UP000249390"/>
    </source>
</evidence>
<keyword evidence="3" id="KW-1185">Reference proteome</keyword>
<dbReference type="InterPro" id="IPR001810">
    <property type="entry name" value="F-box_dom"/>
</dbReference>
<protein>
    <recommendedName>
        <fullName evidence="1">F-box domain-containing protein</fullName>
    </recommendedName>
</protein>
<evidence type="ECO:0000259" key="1">
    <source>
        <dbReference type="PROSITE" id="PS50181"/>
    </source>
</evidence>
<dbReference type="EMBL" id="NQVE01000122">
    <property type="protein sequence ID" value="RAL46826.1"/>
    <property type="molecule type" value="Genomic_DNA"/>
</dbReference>
<proteinExistence type="predicted"/>